<protein>
    <submittedName>
        <fullName evidence="1">Uncharacterized protein</fullName>
    </submittedName>
</protein>
<dbReference type="KEGG" id="hmn:HM131_19350"/>
<name>A0A1W6A021_9BACI</name>
<dbReference type="AlphaFoldDB" id="A0A1W6A021"/>
<evidence type="ECO:0000313" key="1">
    <source>
        <dbReference type="EMBL" id="ARI78844.1"/>
    </source>
</evidence>
<dbReference type="EMBL" id="CP020772">
    <property type="protein sequence ID" value="ARI78844.1"/>
    <property type="molecule type" value="Genomic_DNA"/>
</dbReference>
<keyword evidence="2" id="KW-1185">Reference proteome</keyword>
<organism evidence="1 2">
    <name type="scientific">Halobacillus mangrovi</name>
    <dbReference type="NCBI Taxonomy" id="402384"/>
    <lineage>
        <taxon>Bacteria</taxon>
        <taxon>Bacillati</taxon>
        <taxon>Bacillota</taxon>
        <taxon>Bacilli</taxon>
        <taxon>Bacillales</taxon>
        <taxon>Bacillaceae</taxon>
        <taxon>Halobacillus</taxon>
    </lineage>
</organism>
<dbReference type="STRING" id="402384.HM131_19350"/>
<gene>
    <name evidence="1" type="ORF">HM131_19350</name>
</gene>
<proteinExistence type="predicted"/>
<sequence length="62" mass="7240">MPSFFQYQVALILSLLRLKSIGKMCRINCVMCVMMNESIRQIPEKPIQCPVAEGFFYMYISK</sequence>
<reference evidence="1 2" key="1">
    <citation type="submission" date="2017-04" db="EMBL/GenBank/DDBJ databases">
        <title>The whole genome sequencing and assembly of Halobacillus mangrovi strain.</title>
        <authorList>
            <person name="Lee S.-J."/>
            <person name="Park M.-K."/>
            <person name="Kim J.-Y."/>
            <person name="Lee Y.-J."/>
            <person name="Yi H."/>
            <person name="Bahn Y.-S."/>
            <person name="Kim J.F."/>
            <person name="Lee D.-W."/>
        </authorList>
    </citation>
    <scope>NUCLEOTIDE SEQUENCE [LARGE SCALE GENOMIC DNA]</scope>
    <source>
        <strain evidence="1 2">KTB 131</strain>
    </source>
</reference>
<evidence type="ECO:0000313" key="2">
    <source>
        <dbReference type="Proteomes" id="UP000192527"/>
    </source>
</evidence>
<accession>A0A1W6A021</accession>
<dbReference type="Proteomes" id="UP000192527">
    <property type="component" value="Chromosome"/>
</dbReference>